<gene>
    <name evidence="2" type="ORF">ACFS7Y_17790</name>
</gene>
<dbReference type="RefSeq" id="WP_320186464.1">
    <property type="nucleotide sequence ID" value="NZ_CP138332.1"/>
</dbReference>
<dbReference type="NCBIfam" id="NF008498">
    <property type="entry name" value="PRK11408.1-5"/>
    <property type="match status" value="1"/>
</dbReference>
<feature type="signal peptide" evidence="1">
    <location>
        <begin position="1"/>
        <end position="23"/>
    </location>
</feature>
<name>A0ABW6BMK1_9SPHI</name>
<evidence type="ECO:0000313" key="2">
    <source>
        <dbReference type="EMBL" id="MFD2969251.1"/>
    </source>
</evidence>
<evidence type="ECO:0000256" key="1">
    <source>
        <dbReference type="SAM" id="SignalP"/>
    </source>
</evidence>
<sequence>MRTRISRLFMTAMFVFSSLALFAQRKIQPVEELLNGGEEGWTVVEDLLKSAKNKVEILDANVDRAKESLYRTQVTTKSPMGAIVYKTGGVVVDDGWIRILGSGSDRLNRTLPEWNKGKSFREFGETPSFLLIADDVIGGFFLLNGGALGDDLGKIYYFSPDNLEFEPLDLTYTGFLQFCFNSNLDEFYSGYRWKTWRADISRLDSDTVFTFYPYLWSKEGKEINKISKKPISAEEQFRFNKEMREQLNFDE</sequence>
<comment type="caution">
    <text evidence="2">The sequence shown here is derived from an EMBL/GenBank/DDBJ whole genome shotgun (WGS) entry which is preliminary data.</text>
</comment>
<proteinExistence type="predicted"/>
<accession>A0ABW6BMK1</accession>
<dbReference type="EMBL" id="JBHUPB010000012">
    <property type="protein sequence ID" value="MFD2969251.1"/>
    <property type="molecule type" value="Genomic_DNA"/>
</dbReference>
<protein>
    <submittedName>
        <fullName evidence="2">DUF2625 domain-containing protein</fullName>
    </submittedName>
</protein>
<feature type="chain" id="PRO_5046283206" evidence="1">
    <location>
        <begin position="24"/>
        <end position="251"/>
    </location>
</feature>
<dbReference type="Pfam" id="PF10946">
    <property type="entry name" value="DUF2625"/>
    <property type="match status" value="1"/>
</dbReference>
<dbReference type="Proteomes" id="UP001597525">
    <property type="component" value="Unassembled WGS sequence"/>
</dbReference>
<dbReference type="InterPro" id="IPR021239">
    <property type="entry name" value="DUF2625"/>
</dbReference>
<organism evidence="2 3">
    <name type="scientific">Sphingobacterium bambusae</name>
    <dbReference type="NCBI Taxonomy" id="662858"/>
    <lineage>
        <taxon>Bacteria</taxon>
        <taxon>Pseudomonadati</taxon>
        <taxon>Bacteroidota</taxon>
        <taxon>Sphingobacteriia</taxon>
        <taxon>Sphingobacteriales</taxon>
        <taxon>Sphingobacteriaceae</taxon>
        <taxon>Sphingobacterium</taxon>
    </lineage>
</organism>
<keyword evidence="1" id="KW-0732">Signal</keyword>
<keyword evidence="3" id="KW-1185">Reference proteome</keyword>
<evidence type="ECO:0000313" key="3">
    <source>
        <dbReference type="Proteomes" id="UP001597525"/>
    </source>
</evidence>
<reference evidence="3" key="1">
    <citation type="journal article" date="2019" name="Int. J. Syst. Evol. Microbiol.">
        <title>The Global Catalogue of Microorganisms (GCM) 10K type strain sequencing project: providing services to taxonomists for standard genome sequencing and annotation.</title>
        <authorList>
            <consortium name="The Broad Institute Genomics Platform"/>
            <consortium name="The Broad Institute Genome Sequencing Center for Infectious Disease"/>
            <person name="Wu L."/>
            <person name="Ma J."/>
        </authorList>
    </citation>
    <scope>NUCLEOTIDE SEQUENCE [LARGE SCALE GENOMIC DNA]</scope>
    <source>
        <strain evidence="3">KCTC 22814</strain>
    </source>
</reference>